<dbReference type="InterPro" id="IPR013955">
    <property type="entry name" value="Rep_factor-A_C"/>
</dbReference>
<evidence type="ECO:0000313" key="3">
    <source>
        <dbReference type="Proteomes" id="UP000824890"/>
    </source>
</evidence>
<gene>
    <name evidence="2" type="ORF">HID58_077977</name>
</gene>
<dbReference type="Proteomes" id="UP000824890">
    <property type="component" value="Unassembled WGS sequence"/>
</dbReference>
<dbReference type="InterPro" id="IPR012340">
    <property type="entry name" value="NA-bd_OB-fold"/>
</dbReference>
<dbReference type="PANTHER" id="PTHR47165">
    <property type="entry name" value="OS03G0429900 PROTEIN"/>
    <property type="match status" value="1"/>
</dbReference>
<sequence>MPPSKFIRFSHLLITMEPTGNSTVFGERKPIKKTVATSTTAKPNGKSTASSATVMKPSETTAVLCANSMNPNASTALSSAHGDQVMLFRDVTLGPREAELVFRLIHFWEARNPNTKILIGQEMLLIDEEKIFILIDKLILLQGTVIQGFVPAGRVGTYELIAGSVCKLSNFFGSRSKVQYRVADHSATVSFTWNSALTVLESPPVLIPEDRFRFHSYEEFKANCDSKGDLYDYLGHMKLVDGQTITDHTALDEADIARKRHLCVHVQTHDGPVMKLYLWDKAAATSARSSNRTGALRPFCWSPQLTLNILESLVCIVTLVHLLLSGTLALSTMSSSRVFMDADVQPSKEYLEWLSSNSEIANRIAADVVTKPEPVTLEELFSYIRQEASKVTWFECTATIDDVVQGSAWYYISCGGCNSKAVKGPRSFICNNKKCVKSEVTGVAQYLTRISVYDKSEQAIFVILGDAGKDLTGKHAAELVANYFETNGGVGVDNCVPVPQALLDTIGQTRKFIVKVSDHNLTAKTQTITVTKILPPEVPLPVSSDGISKTVSDESGLSNVFEDAVGDRARKASEILESNETKRSKIRVIKLWPIISEAKDLLGTGFLCFCLEGETLEGQLSRQLSTTNPNLLSAGDIYQLSDYMVIPNNRRHKLTPQPFFIRINREASVLKLEHTIPEFPARKFSPLNFMQLIDSAIARTYLPDVVGQILIMQDDYPHYPEYQTKLIIGLLINGWMMVKLTLWGNEASLFRQLQAMSHRKYKVVLVTSIIPSICKGKLLLASSSATQFFFDENIKHISGFKSKISIGGE</sequence>
<comment type="caution">
    <text evidence="2">The sequence shown here is derived from an EMBL/GenBank/DDBJ whole genome shotgun (WGS) entry which is preliminary data.</text>
</comment>
<dbReference type="Pfam" id="PF08646">
    <property type="entry name" value="Rep_fac-A_C"/>
    <property type="match status" value="1"/>
</dbReference>
<accession>A0ABQ7YRV0</accession>
<protein>
    <recommendedName>
        <fullName evidence="1">Replication factor A C-terminal domain-containing protein</fullName>
    </recommendedName>
</protein>
<evidence type="ECO:0000313" key="2">
    <source>
        <dbReference type="EMBL" id="KAH0870955.1"/>
    </source>
</evidence>
<dbReference type="Gene3D" id="2.40.50.140">
    <property type="entry name" value="Nucleic acid-binding proteins"/>
    <property type="match status" value="3"/>
</dbReference>
<dbReference type="PANTHER" id="PTHR47165:SF4">
    <property type="entry name" value="OS03G0429900 PROTEIN"/>
    <property type="match status" value="1"/>
</dbReference>
<proteinExistence type="predicted"/>
<dbReference type="SUPFAM" id="SSF50249">
    <property type="entry name" value="Nucleic acid-binding proteins"/>
    <property type="match status" value="1"/>
</dbReference>
<keyword evidence="3" id="KW-1185">Reference proteome</keyword>
<organism evidence="2 3">
    <name type="scientific">Brassica napus</name>
    <name type="common">Rape</name>
    <dbReference type="NCBI Taxonomy" id="3708"/>
    <lineage>
        <taxon>Eukaryota</taxon>
        <taxon>Viridiplantae</taxon>
        <taxon>Streptophyta</taxon>
        <taxon>Embryophyta</taxon>
        <taxon>Tracheophyta</taxon>
        <taxon>Spermatophyta</taxon>
        <taxon>Magnoliopsida</taxon>
        <taxon>eudicotyledons</taxon>
        <taxon>Gunneridae</taxon>
        <taxon>Pentapetalae</taxon>
        <taxon>rosids</taxon>
        <taxon>malvids</taxon>
        <taxon>Brassicales</taxon>
        <taxon>Brassicaceae</taxon>
        <taxon>Brassiceae</taxon>
        <taxon>Brassica</taxon>
    </lineage>
</organism>
<evidence type="ECO:0000259" key="1">
    <source>
        <dbReference type="Pfam" id="PF08646"/>
    </source>
</evidence>
<reference evidence="2 3" key="1">
    <citation type="submission" date="2021-05" db="EMBL/GenBank/DDBJ databases">
        <title>Genome Assembly of Synthetic Allotetraploid Brassica napus Reveals Homoeologous Exchanges between Subgenomes.</title>
        <authorList>
            <person name="Davis J.T."/>
        </authorList>
    </citation>
    <scope>NUCLEOTIDE SEQUENCE [LARGE SCALE GENOMIC DNA]</scope>
    <source>
        <strain evidence="3">cv. Da-Ae</strain>
        <tissue evidence="2">Seedling</tissue>
    </source>
</reference>
<feature type="domain" description="Replication factor A C-terminal" evidence="1">
    <location>
        <begin position="393"/>
        <end position="481"/>
    </location>
</feature>
<name>A0ABQ7YRV0_BRANA</name>
<dbReference type="EMBL" id="JAGKQM010000017">
    <property type="protein sequence ID" value="KAH0870955.1"/>
    <property type="molecule type" value="Genomic_DNA"/>
</dbReference>